<evidence type="ECO:0000313" key="3">
    <source>
        <dbReference type="EMBL" id="ESO86958.1"/>
    </source>
</evidence>
<organism evidence="3 4">
    <name type="scientific">Lottia gigantea</name>
    <name type="common">Giant owl limpet</name>
    <dbReference type="NCBI Taxonomy" id="225164"/>
    <lineage>
        <taxon>Eukaryota</taxon>
        <taxon>Metazoa</taxon>
        <taxon>Spiralia</taxon>
        <taxon>Lophotrochozoa</taxon>
        <taxon>Mollusca</taxon>
        <taxon>Gastropoda</taxon>
        <taxon>Patellogastropoda</taxon>
        <taxon>Lottioidea</taxon>
        <taxon>Lottiidae</taxon>
        <taxon>Lottia</taxon>
    </lineage>
</organism>
<dbReference type="Proteomes" id="UP000030746">
    <property type="component" value="Unassembled WGS sequence"/>
</dbReference>
<evidence type="ECO:0000313" key="4">
    <source>
        <dbReference type="Proteomes" id="UP000030746"/>
    </source>
</evidence>
<evidence type="ECO:0000259" key="2">
    <source>
        <dbReference type="Pfam" id="PF24784"/>
    </source>
</evidence>
<dbReference type="EMBL" id="KB202954">
    <property type="protein sequence ID" value="ESO86958.1"/>
    <property type="molecule type" value="Genomic_DNA"/>
</dbReference>
<dbReference type="GeneID" id="20251477"/>
<feature type="compositionally biased region" description="Polar residues" evidence="1">
    <location>
        <begin position="75"/>
        <end position="85"/>
    </location>
</feature>
<dbReference type="Pfam" id="PF24784">
    <property type="entry name" value="Temptin_C"/>
    <property type="match status" value="1"/>
</dbReference>
<dbReference type="AlphaFoldDB" id="V3Z7Z7"/>
<accession>V3Z7Z7</accession>
<proteinExistence type="predicted"/>
<dbReference type="PANTHER" id="PTHR34737">
    <property type="entry name" value="EF-HAND DOMAIN-CONTAINING PROTEIN"/>
    <property type="match status" value="1"/>
</dbReference>
<dbReference type="OrthoDB" id="129121at2759"/>
<reference evidence="3 4" key="1">
    <citation type="journal article" date="2013" name="Nature">
        <title>Insights into bilaterian evolution from three spiralian genomes.</title>
        <authorList>
            <person name="Simakov O."/>
            <person name="Marletaz F."/>
            <person name="Cho S.J."/>
            <person name="Edsinger-Gonzales E."/>
            <person name="Havlak P."/>
            <person name="Hellsten U."/>
            <person name="Kuo D.H."/>
            <person name="Larsson T."/>
            <person name="Lv J."/>
            <person name="Arendt D."/>
            <person name="Savage R."/>
            <person name="Osoegawa K."/>
            <person name="de Jong P."/>
            <person name="Grimwood J."/>
            <person name="Chapman J.A."/>
            <person name="Shapiro H."/>
            <person name="Aerts A."/>
            <person name="Otillar R.P."/>
            <person name="Terry A.Y."/>
            <person name="Boore J.L."/>
            <person name="Grigoriev I.V."/>
            <person name="Lindberg D.R."/>
            <person name="Seaver E.C."/>
            <person name="Weisblat D.A."/>
            <person name="Putnam N.H."/>
            <person name="Rokhsar D.S."/>
        </authorList>
    </citation>
    <scope>NUCLEOTIDE SEQUENCE [LARGE SCALE GENOMIC DNA]</scope>
</reference>
<sequence>QNKIPNGDRVRNPCDNTIWNGVGHWNSKGAGLLNSFGEDFRTIGIHQWNSELCKHDSDGDGVSNGAELGDPNCLWTPSNNHQLASPTGHPG</sequence>
<dbReference type="HOGENOM" id="CLU_079777_4_1_1"/>
<feature type="region of interest" description="Disordered" evidence="1">
    <location>
        <begin position="57"/>
        <end position="91"/>
    </location>
</feature>
<evidence type="ECO:0000256" key="1">
    <source>
        <dbReference type="SAM" id="MobiDB-lite"/>
    </source>
</evidence>
<feature type="non-terminal residue" evidence="3">
    <location>
        <position position="91"/>
    </location>
</feature>
<dbReference type="PANTHER" id="PTHR34737:SF2">
    <property type="entry name" value="EF-HAND DOMAIN-CONTAINING PROTEIN"/>
    <property type="match status" value="1"/>
</dbReference>
<dbReference type="InterPro" id="IPR057626">
    <property type="entry name" value="S-S_Temptin"/>
</dbReference>
<gene>
    <name evidence="3" type="ORF">LOTGIDRAFT_58933</name>
</gene>
<dbReference type="KEGG" id="lgi:LOTGIDRAFT_58933"/>
<feature type="non-terminal residue" evidence="3">
    <location>
        <position position="1"/>
    </location>
</feature>
<dbReference type="InterPro" id="IPR055313">
    <property type="entry name" value="Temptin-like"/>
</dbReference>
<name>V3Z7Z7_LOTGI</name>
<protein>
    <recommendedName>
        <fullName evidence="2">Temptin Cys/Cys disulfide domain-containing protein</fullName>
    </recommendedName>
</protein>
<feature type="domain" description="Temptin Cys/Cys disulfide" evidence="2">
    <location>
        <begin position="1"/>
        <end position="91"/>
    </location>
</feature>
<dbReference type="RefSeq" id="XP_009062297.1">
    <property type="nucleotide sequence ID" value="XM_009064049.1"/>
</dbReference>
<dbReference type="CTD" id="20251477"/>
<keyword evidence="4" id="KW-1185">Reference proteome</keyword>
<dbReference type="OMA" id="HTAGISH"/>